<evidence type="ECO:0000313" key="1">
    <source>
        <dbReference type="EMBL" id="KLO08598.1"/>
    </source>
</evidence>
<proteinExistence type="predicted"/>
<sequence>MDENSHLALSRTSSISTNATAPNLVGPGRTIGLLFDWLGKGLEAKLNKRAAQLNLGPEAAARDIRRIRRYKETSACIRFFAPYAHLTKAQEKKVRKLSKNLLKYARSSVQSTQLRALEEITSLATEDLVSVYNSTEPLIGRSKGSNQSVSQYPWGTSLFPSISRCLSTLRDRTAHVSIGITRRAVAVFPPSRPPLIALPRRLRPQPVLPSHRPEIRST</sequence>
<name>A0A0H2RGC7_9AGAM</name>
<accession>A0A0H2RGC7</accession>
<evidence type="ECO:0000313" key="2">
    <source>
        <dbReference type="Proteomes" id="UP000053477"/>
    </source>
</evidence>
<organism evidence="1 2">
    <name type="scientific">Schizopora paradoxa</name>
    <dbReference type="NCBI Taxonomy" id="27342"/>
    <lineage>
        <taxon>Eukaryota</taxon>
        <taxon>Fungi</taxon>
        <taxon>Dikarya</taxon>
        <taxon>Basidiomycota</taxon>
        <taxon>Agaricomycotina</taxon>
        <taxon>Agaricomycetes</taxon>
        <taxon>Hymenochaetales</taxon>
        <taxon>Schizoporaceae</taxon>
        <taxon>Schizopora</taxon>
    </lineage>
</organism>
<dbReference type="Proteomes" id="UP000053477">
    <property type="component" value="Unassembled WGS sequence"/>
</dbReference>
<reference evidence="1 2" key="1">
    <citation type="submission" date="2015-04" db="EMBL/GenBank/DDBJ databases">
        <title>Complete genome sequence of Schizopora paradoxa KUC8140, a cosmopolitan wood degrader in East Asia.</title>
        <authorList>
            <consortium name="DOE Joint Genome Institute"/>
            <person name="Min B."/>
            <person name="Park H."/>
            <person name="Jang Y."/>
            <person name="Kim J.-J."/>
            <person name="Kim K.H."/>
            <person name="Pangilinan J."/>
            <person name="Lipzen A."/>
            <person name="Riley R."/>
            <person name="Grigoriev I.V."/>
            <person name="Spatafora J.W."/>
            <person name="Choi I.-G."/>
        </authorList>
    </citation>
    <scope>NUCLEOTIDE SEQUENCE [LARGE SCALE GENOMIC DNA]</scope>
    <source>
        <strain evidence="1 2">KUC8140</strain>
    </source>
</reference>
<dbReference type="AlphaFoldDB" id="A0A0H2RGC7"/>
<dbReference type="InParanoid" id="A0A0H2RGC7"/>
<gene>
    <name evidence="1" type="ORF">SCHPADRAFT_944315</name>
</gene>
<protein>
    <submittedName>
        <fullName evidence="1">Uncharacterized protein</fullName>
    </submittedName>
</protein>
<keyword evidence="2" id="KW-1185">Reference proteome</keyword>
<dbReference type="EMBL" id="KQ086085">
    <property type="protein sequence ID" value="KLO08598.1"/>
    <property type="molecule type" value="Genomic_DNA"/>
</dbReference>